<protein>
    <submittedName>
        <fullName evidence="3">Uncharacterized protein</fullName>
    </submittedName>
</protein>
<dbReference type="Proteomes" id="UP000481417">
    <property type="component" value="Unassembled WGS sequence"/>
</dbReference>
<feature type="signal peptide" evidence="2">
    <location>
        <begin position="1"/>
        <end position="24"/>
    </location>
</feature>
<accession>A0A6L6HML1</accession>
<evidence type="ECO:0000256" key="2">
    <source>
        <dbReference type="SAM" id="SignalP"/>
    </source>
</evidence>
<evidence type="ECO:0000313" key="4">
    <source>
        <dbReference type="Proteomes" id="UP000481417"/>
    </source>
</evidence>
<gene>
    <name evidence="3" type="ORF">GIY56_04210</name>
</gene>
<dbReference type="EMBL" id="WMBT01000002">
    <property type="protein sequence ID" value="MTD99489.1"/>
    <property type="molecule type" value="Genomic_DNA"/>
</dbReference>
<feature type="compositionally biased region" description="Low complexity" evidence="1">
    <location>
        <begin position="107"/>
        <end position="124"/>
    </location>
</feature>
<feature type="chain" id="PRO_5027095180" evidence="2">
    <location>
        <begin position="25"/>
        <end position="154"/>
    </location>
</feature>
<feature type="compositionally biased region" description="Low complexity" evidence="1">
    <location>
        <begin position="58"/>
        <end position="71"/>
    </location>
</feature>
<sequence length="154" mass="15121">MKIKTLTASIALAAVLGFGPAAFAQNMIGTQQITEADMAAVAEHCRTLAMGSDDQAPNATVAGGDAGNTGNADDDSVSGTGPDADAGTMDAAQPTTGNEGNQDDDAPNPAAAAAASDNTATGTTGLEGNQDADQFSGKINMEIITLADCQAAGM</sequence>
<feature type="region of interest" description="Disordered" evidence="1">
    <location>
        <begin position="52"/>
        <end position="133"/>
    </location>
</feature>
<organism evidence="3 4">
    <name type="scientific">Paracoccus lichenicola</name>
    <dbReference type="NCBI Taxonomy" id="2665644"/>
    <lineage>
        <taxon>Bacteria</taxon>
        <taxon>Pseudomonadati</taxon>
        <taxon>Pseudomonadota</taxon>
        <taxon>Alphaproteobacteria</taxon>
        <taxon>Rhodobacterales</taxon>
        <taxon>Paracoccaceae</taxon>
        <taxon>Paracoccus</taxon>
    </lineage>
</organism>
<dbReference type="RefSeq" id="WP_154763567.1">
    <property type="nucleotide sequence ID" value="NZ_WMBT01000002.1"/>
</dbReference>
<keyword evidence="2" id="KW-0732">Signal</keyword>
<comment type="caution">
    <text evidence="3">The sequence shown here is derived from an EMBL/GenBank/DDBJ whole genome shotgun (WGS) entry which is preliminary data.</text>
</comment>
<evidence type="ECO:0000256" key="1">
    <source>
        <dbReference type="SAM" id="MobiDB-lite"/>
    </source>
</evidence>
<proteinExistence type="predicted"/>
<keyword evidence="4" id="KW-1185">Reference proteome</keyword>
<evidence type="ECO:0000313" key="3">
    <source>
        <dbReference type="EMBL" id="MTD99489.1"/>
    </source>
</evidence>
<reference evidence="3 4" key="1">
    <citation type="submission" date="2019-11" db="EMBL/GenBank/DDBJ databases">
        <authorList>
            <person name="Lang L."/>
        </authorList>
    </citation>
    <scope>NUCLEOTIDE SEQUENCE [LARGE SCALE GENOMIC DNA]</scope>
    <source>
        <strain evidence="3 4">YIM 132242</strain>
    </source>
</reference>
<dbReference type="AlphaFoldDB" id="A0A6L6HML1"/>
<name>A0A6L6HML1_9RHOB</name>